<organism evidence="4 5">
    <name type="scientific">Gloeophyllum trabeum (strain ATCC 11539 / FP-39264 / Madison 617)</name>
    <name type="common">Brown rot fungus</name>
    <dbReference type="NCBI Taxonomy" id="670483"/>
    <lineage>
        <taxon>Eukaryota</taxon>
        <taxon>Fungi</taxon>
        <taxon>Dikarya</taxon>
        <taxon>Basidiomycota</taxon>
        <taxon>Agaricomycotina</taxon>
        <taxon>Agaricomycetes</taxon>
        <taxon>Gloeophyllales</taxon>
        <taxon>Gloeophyllaceae</taxon>
        <taxon>Gloeophyllum</taxon>
    </lineage>
</organism>
<dbReference type="eggNOG" id="ENOG502SQSU">
    <property type="taxonomic scope" value="Eukaryota"/>
</dbReference>
<dbReference type="KEGG" id="gtr:GLOTRDRAFT_15761"/>
<proteinExistence type="inferred from homology"/>
<comment type="pathway">
    <text evidence="1">Mycotoxin biosynthesis.</text>
</comment>
<dbReference type="RefSeq" id="XP_007865482.1">
    <property type="nucleotide sequence ID" value="XM_007867291.1"/>
</dbReference>
<dbReference type="InterPro" id="IPR021765">
    <property type="entry name" value="UstYa-like"/>
</dbReference>
<comment type="similarity">
    <text evidence="3">Belongs to the ustYa family.</text>
</comment>
<evidence type="ECO:0000256" key="3">
    <source>
        <dbReference type="ARBA" id="ARBA00035112"/>
    </source>
</evidence>
<keyword evidence="5" id="KW-1185">Reference proteome</keyword>
<dbReference type="Proteomes" id="UP000030669">
    <property type="component" value="Unassembled WGS sequence"/>
</dbReference>
<evidence type="ECO:0000313" key="4">
    <source>
        <dbReference type="EMBL" id="EPQ55668.1"/>
    </source>
</evidence>
<dbReference type="HOGENOM" id="CLU_042941_8_0_1"/>
<dbReference type="GO" id="GO:0043386">
    <property type="term" value="P:mycotoxin biosynthetic process"/>
    <property type="evidence" value="ECO:0007669"/>
    <property type="project" value="InterPro"/>
</dbReference>
<name>S7Q8A1_GLOTA</name>
<feature type="non-terminal residue" evidence="4">
    <location>
        <position position="162"/>
    </location>
</feature>
<evidence type="ECO:0000256" key="2">
    <source>
        <dbReference type="ARBA" id="ARBA00023002"/>
    </source>
</evidence>
<dbReference type="GeneID" id="19304892"/>
<evidence type="ECO:0000313" key="5">
    <source>
        <dbReference type="Proteomes" id="UP000030669"/>
    </source>
</evidence>
<keyword evidence="2" id="KW-0560">Oxidoreductase</keyword>
<dbReference type="PANTHER" id="PTHR33365:SF11">
    <property type="entry name" value="TAT PATHWAY SIGNAL SEQUENCE"/>
    <property type="match status" value="1"/>
</dbReference>
<gene>
    <name evidence="4" type="ORF">GLOTRDRAFT_15761</name>
</gene>
<dbReference type="OMA" id="ANEEHIT"/>
<sequence>MIIDFGVSCKGYIGADYPAILPIHSLPPAELALQETVHFPLAGPGADEDWATIVNNPEGFGWVRLGPDDRLFALVMFHQLHCLRQMQRAIADRNHPLANPHHIRHCINYLRQSFLCKADFSLESGDFMARNYSEGQMGDTMACEDWSVLYDYLESNYEDWKR</sequence>
<dbReference type="GO" id="GO:0016491">
    <property type="term" value="F:oxidoreductase activity"/>
    <property type="evidence" value="ECO:0007669"/>
    <property type="project" value="UniProtKB-KW"/>
</dbReference>
<dbReference type="EMBL" id="KB469301">
    <property type="protein sequence ID" value="EPQ55668.1"/>
    <property type="molecule type" value="Genomic_DNA"/>
</dbReference>
<protein>
    <submittedName>
        <fullName evidence="4">Uncharacterized protein</fullName>
    </submittedName>
</protein>
<dbReference type="Pfam" id="PF11807">
    <property type="entry name" value="UstYa"/>
    <property type="match status" value="1"/>
</dbReference>
<reference evidence="4 5" key="1">
    <citation type="journal article" date="2012" name="Science">
        <title>The Paleozoic origin of enzymatic lignin decomposition reconstructed from 31 fungal genomes.</title>
        <authorList>
            <person name="Floudas D."/>
            <person name="Binder M."/>
            <person name="Riley R."/>
            <person name="Barry K."/>
            <person name="Blanchette R.A."/>
            <person name="Henrissat B."/>
            <person name="Martinez A.T."/>
            <person name="Otillar R."/>
            <person name="Spatafora J.W."/>
            <person name="Yadav J.S."/>
            <person name="Aerts A."/>
            <person name="Benoit I."/>
            <person name="Boyd A."/>
            <person name="Carlson A."/>
            <person name="Copeland A."/>
            <person name="Coutinho P.M."/>
            <person name="de Vries R.P."/>
            <person name="Ferreira P."/>
            <person name="Findley K."/>
            <person name="Foster B."/>
            <person name="Gaskell J."/>
            <person name="Glotzer D."/>
            <person name="Gorecki P."/>
            <person name="Heitman J."/>
            <person name="Hesse C."/>
            <person name="Hori C."/>
            <person name="Igarashi K."/>
            <person name="Jurgens J.A."/>
            <person name="Kallen N."/>
            <person name="Kersten P."/>
            <person name="Kohler A."/>
            <person name="Kuees U."/>
            <person name="Kumar T.K.A."/>
            <person name="Kuo A."/>
            <person name="LaButti K."/>
            <person name="Larrondo L.F."/>
            <person name="Lindquist E."/>
            <person name="Ling A."/>
            <person name="Lombard V."/>
            <person name="Lucas S."/>
            <person name="Lundell T."/>
            <person name="Martin R."/>
            <person name="McLaughlin D.J."/>
            <person name="Morgenstern I."/>
            <person name="Morin E."/>
            <person name="Murat C."/>
            <person name="Nagy L.G."/>
            <person name="Nolan M."/>
            <person name="Ohm R.A."/>
            <person name="Patyshakuliyeva A."/>
            <person name="Rokas A."/>
            <person name="Ruiz-Duenas F.J."/>
            <person name="Sabat G."/>
            <person name="Salamov A."/>
            <person name="Samejima M."/>
            <person name="Schmutz J."/>
            <person name="Slot J.C."/>
            <person name="St John F."/>
            <person name="Stenlid J."/>
            <person name="Sun H."/>
            <person name="Sun S."/>
            <person name="Syed K."/>
            <person name="Tsang A."/>
            <person name="Wiebenga A."/>
            <person name="Young D."/>
            <person name="Pisabarro A."/>
            <person name="Eastwood D.C."/>
            <person name="Martin F."/>
            <person name="Cullen D."/>
            <person name="Grigoriev I.V."/>
            <person name="Hibbett D.S."/>
        </authorList>
    </citation>
    <scope>NUCLEOTIDE SEQUENCE [LARGE SCALE GENOMIC DNA]</scope>
    <source>
        <strain evidence="4 5">ATCC 11539</strain>
    </source>
</reference>
<evidence type="ECO:0000256" key="1">
    <source>
        <dbReference type="ARBA" id="ARBA00004685"/>
    </source>
</evidence>
<dbReference type="OrthoDB" id="3687641at2759"/>
<dbReference type="AlphaFoldDB" id="S7Q8A1"/>
<dbReference type="PANTHER" id="PTHR33365">
    <property type="entry name" value="YALI0B05434P"/>
    <property type="match status" value="1"/>
</dbReference>
<accession>S7Q8A1</accession>